<dbReference type="InterPro" id="IPR015920">
    <property type="entry name" value="Cellobiose_DH-like_cyt"/>
</dbReference>
<keyword evidence="4" id="KW-1185">Reference proteome</keyword>
<evidence type="ECO:0000256" key="1">
    <source>
        <dbReference type="SAM" id="SignalP"/>
    </source>
</evidence>
<name>A0ABQ8NAP7_PYRGI</name>
<evidence type="ECO:0000259" key="2">
    <source>
        <dbReference type="Pfam" id="PF16010"/>
    </source>
</evidence>
<reference evidence="3" key="1">
    <citation type="submission" date="2021-01" db="EMBL/GenBank/DDBJ databases">
        <title>Deciphering the adaptive evolutionary patterns associated with biogeogrpahic diversity in the finger millet blast pathogen Magnaporthe oryzae in Eastern Africa.</title>
        <authorList>
            <person name="Onyema G."/>
            <person name="Shittu T.A."/>
            <person name="Dodsworth S."/>
            <person name="Devilliers S."/>
            <person name="Muthumeenakshi S."/>
            <person name="Sreenivasaprasad S."/>
        </authorList>
    </citation>
    <scope>NUCLEOTIDE SEQUENCE</scope>
    <source>
        <strain evidence="3">D15/s37</strain>
    </source>
</reference>
<protein>
    <recommendedName>
        <fullName evidence="2">Cellobiose dehydrogenase-like cytochrome domain-containing protein</fullName>
    </recommendedName>
</protein>
<feature type="signal peptide" evidence="1">
    <location>
        <begin position="1"/>
        <end position="23"/>
    </location>
</feature>
<dbReference type="PANTHER" id="PTHR47797:SF5">
    <property type="entry name" value="CELLOBIOSE DEHYDROGENASE CYTOCHROME DOMAIN-CONTAINING PROTEIN"/>
    <property type="match status" value="1"/>
</dbReference>
<proteinExistence type="predicted"/>
<dbReference type="Gene3D" id="2.60.40.1210">
    <property type="entry name" value="Cellobiose dehydrogenase, cytochrome domain"/>
    <property type="match status" value="1"/>
</dbReference>
<feature type="domain" description="Cellobiose dehydrogenase-like cytochrome" evidence="2">
    <location>
        <begin position="31"/>
        <end position="122"/>
    </location>
</feature>
<gene>
    <name evidence="3" type="ORF">MCOR33_008725</name>
</gene>
<sequence>MHWISWTGWVAAAAMMGIDQAAAQGSSSPVTDVDTGFVFAAYSGRYDTSNGAIQFRVAVPSGVGTNEPYDAVLQVVAPTAVGWAGVAWGGSMTYNPLTVVWPSGQTVTLSSRWATCVVAPVLVAFFGSGNKLLYCIMFISLTPKPERAMPKNKSAHAAPAPYTVPVYEVLKTGTRVNSTHWQITAKCSGCTSFQGRAGAAPTWLRPTGSNRLAFAMARTAPSQPASNTSAIPYHEVHQYWNADFGSAQNENFGELVQRNL</sequence>
<dbReference type="SUPFAM" id="SSF49344">
    <property type="entry name" value="CBD9-like"/>
    <property type="match status" value="2"/>
</dbReference>
<dbReference type="Proteomes" id="UP001059893">
    <property type="component" value="Unassembled WGS sequence"/>
</dbReference>
<evidence type="ECO:0000313" key="4">
    <source>
        <dbReference type="Proteomes" id="UP001059893"/>
    </source>
</evidence>
<dbReference type="CDD" id="cd09630">
    <property type="entry name" value="CDH_like_cytochrome"/>
    <property type="match status" value="1"/>
</dbReference>
<feature type="chain" id="PRO_5045086436" description="Cellobiose dehydrogenase-like cytochrome domain-containing protein" evidence="1">
    <location>
        <begin position="24"/>
        <end position="260"/>
    </location>
</feature>
<dbReference type="EMBL" id="JABSND010000216">
    <property type="protein sequence ID" value="KAI6294058.1"/>
    <property type="molecule type" value="Genomic_DNA"/>
</dbReference>
<accession>A0ABQ8NAP7</accession>
<feature type="domain" description="Cellobiose dehydrogenase-like cytochrome" evidence="2">
    <location>
        <begin position="154"/>
        <end position="253"/>
    </location>
</feature>
<dbReference type="PANTHER" id="PTHR47797">
    <property type="entry name" value="DEHYDROGENASE, PUTATIVE (AFU_ORTHOLOGUE AFUA_8G05805)-RELATED"/>
    <property type="match status" value="1"/>
</dbReference>
<evidence type="ECO:0000313" key="3">
    <source>
        <dbReference type="EMBL" id="KAI6294058.1"/>
    </source>
</evidence>
<comment type="caution">
    <text evidence="3">The sequence shown here is derived from an EMBL/GenBank/DDBJ whole genome shotgun (WGS) entry which is preliminary data.</text>
</comment>
<organism evidence="3 4">
    <name type="scientific">Pyricularia grisea</name>
    <name type="common">Crabgrass-specific blast fungus</name>
    <name type="synonym">Magnaporthe grisea</name>
    <dbReference type="NCBI Taxonomy" id="148305"/>
    <lineage>
        <taxon>Eukaryota</taxon>
        <taxon>Fungi</taxon>
        <taxon>Dikarya</taxon>
        <taxon>Ascomycota</taxon>
        <taxon>Pezizomycotina</taxon>
        <taxon>Sordariomycetes</taxon>
        <taxon>Sordariomycetidae</taxon>
        <taxon>Magnaporthales</taxon>
        <taxon>Pyriculariaceae</taxon>
        <taxon>Pyricularia</taxon>
    </lineage>
</organism>
<keyword evidence="1" id="KW-0732">Signal</keyword>
<dbReference type="Pfam" id="PF16010">
    <property type="entry name" value="CDH-cyt"/>
    <property type="match status" value="2"/>
</dbReference>